<evidence type="ECO:0000313" key="1">
    <source>
        <dbReference type="EMBL" id="CRY97263.1"/>
    </source>
</evidence>
<reference evidence="1" key="2">
    <citation type="submission" date="2015-07" db="EMBL/GenBank/DDBJ databases">
        <title>Plasmids, circular viruses and viroids from rat gut.</title>
        <authorList>
            <person name="Jorgensen T.J."/>
            <person name="Hansen M.A."/>
            <person name="Xu Z."/>
            <person name="Tabak M.A."/>
            <person name="Sorensen S.J."/>
            <person name="Hansen L.H."/>
        </authorList>
    </citation>
    <scope>NUCLEOTIDE SEQUENCE</scope>
    <source>
        <strain evidence="1">RGFK1453</strain>
    </source>
</reference>
<proteinExistence type="predicted"/>
<name>A0A0H5Q5U8_9ZZZZ</name>
<dbReference type="AlphaFoldDB" id="A0A0H5Q5U8"/>
<protein>
    <submittedName>
        <fullName evidence="1">Uncharacterized protein</fullName>
    </submittedName>
</protein>
<accession>A0A0H5Q5U8</accession>
<organism evidence="1">
    <name type="scientific">uncultured prokaryote</name>
    <dbReference type="NCBI Taxonomy" id="198431"/>
    <lineage>
        <taxon>unclassified sequences</taxon>
        <taxon>environmental samples</taxon>
    </lineage>
</organism>
<dbReference type="EMBL" id="LN853994">
    <property type="protein sequence ID" value="CRY97263.1"/>
    <property type="molecule type" value="Genomic_DNA"/>
</dbReference>
<sequence>MAHRTSTLDLHIFWLDETKSWLLTGTRQPAGEHLVPVVIKTTVEMDQLAPYRLMDVIKREMESWLF</sequence>
<reference evidence="1" key="1">
    <citation type="submission" date="2015-06" db="EMBL/GenBank/DDBJ databases">
        <authorList>
            <person name="Joergensen T."/>
        </authorList>
    </citation>
    <scope>NUCLEOTIDE SEQUENCE</scope>
    <source>
        <strain evidence="1">RGFK1453</strain>
    </source>
</reference>